<sequence length="212" mass="23324">MNDLELYVDSRFLSPYAMSVFVVLYEKGLPFLCHGVDLDGGANLQPDYAAASLTARVPLLVEGDFRLSESSAIAEYLEARYPAPAYAAVYPQDEQQRARARQLQAWLRSDLLPLRQQRTTEVVFLHPTPAPLDAAGQQAAAKLIRVAEACLADGAANLFGEWCIADTDLALMLLRLVNNGEPVPPELAGYARQQWQRPAVQAWLAQQQGARG</sequence>
<dbReference type="InterPro" id="IPR004045">
    <property type="entry name" value="Glutathione_S-Trfase_N"/>
</dbReference>
<dbReference type="Pfam" id="PF14834">
    <property type="entry name" value="GST_C_4"/>
    <property type="match status" value="1"/>
</dbReference>
<dbReference type="SUPFAM" id="SSF52833">
    <property type="entry name" value="Thioredoxin-like"/>
    <property type="match status" value="1"/>
</dbReference>
<dbReference type="NCBIfam" id="NF011693">
    <property type="entry name" value="PRK15113.1"/>
    <property type="match status" value="1"/>
</dbReference>
<dbReference type="PANTHER" id="PTHR44051">
    <property type="entry name" value="GLUTATHIONE S-TRANSFERASE-RELATED"/>
    <property type="match status" value="1"/>
</dbReference>
<dbReference type="InterPro" id="IPR036249">
    <property type="entry name" value="Thioredoxin-like_sf"/>
</dbReference>
<protein>
    <submittedName>
        <fullName evidence="2">Glutathione transferase</fullName>
        <ecNumber evidence="2">2.5.1.18</ecNumber>
    </submittedName>
</protein>
<gene>
    <name evidence="2" type="primary">yfcF</name>
    <name evidence="2" type="ORF">PQU95_08630</name>
</gene>
<dbReference type="SUPFAM" id="SSF47616">
    <property type="entry name" value="GST C-terminal domain-like"/>
    <property type="match status" value="1"/>
</dbReference>
<dbReference type="Gene3D" id="3.40.30.10">
    <property type="entry name" value="Glutaredoxin"/>
    <property type="match status" value="1"/>
</dbReference>
<dbReference type="EC" id="2.5.1.18" evidence="2"/>
<dbReference type="Pfam" id="PF13417">
    <property type="entry name" value="GST_N_3"/>
    <property type="match status" value="1"/>
</dbReference>
<evidence type="ECO:0000259" key="1">
    <source>
        <dbReference type="PROSITE" id="PS50404"/>
    </source>
</evidence>
<dbReference type="PANTHER" id="PTHR44051:SF8">
    <property type="entry name" value="GLUTATHIONE S-TRANSFERASE GSTA"/>
    <property type="match status" value="1"/>
</dbReference>
<reference evidence="2 3" key="1">
    <citation type="submission" date="2023-01" db="EMBL/GenBank/DDBJ databases">
        <title>Novel species of the genus Vogesella isolated from rivers.</title>
        <authorList>
            <person name="Lu H."/>
        </authorList>
    </citation>
    <scope>NUCLEOTIDE SEQUENCE [LARGE SCALE GENOMIC DNA]</scope>
    <source>
        <strain evidence="2 3">DC21W</strain>
    </source>
</reference>
<dbReference type="InterPro" id="IPR036282">
    <property type="entry name" value="Glutathione-S-Trfase_C_sf"/>
</dbReference>
<evidence type="ECO:0000313" key="3">
    <source>
        <dbReference type="Proteomes" id="UP001219956"/>
    </source>
</evidence>
<keyword evidence="3" id="KW-1185">Reference proteome</keyword>
<name>A0ABT5J0B4_9NEIS</name>
<dbReference type="Proteomes" id="UP001219956">
    <property type="component" value="Unassembled WGS sequence"/>
</dbReference>
<dbReference type="RefSeq" id="WP_272751622.1">
    <property type="nucleotide sequence ID" value="NZ_JAQQLF010000009.1"/>
</dbReference>
<dbReference type="InterPro" id="IPR034338">
    <property type="entry name" value="GST_4_C"/>
</dbReference>
<dbReference type="GO" id="GO:0004364">
    <property type="term" value="F:glutathione transferase activity"/>
    <property type="evidence" value="ECO:0007669"/>
    <property type="project" value="UniProtKB-EC"/>
</dbReference>
<dbReference type="Gene3D" id="1.20.1050.10">
    <property type="match status" value="1"/>
</dbReference>
<dbReference type="CDD" id="cd03195">
    <property type="entry name" value="GST_C_4"/>
    <property type="match status" value="1"/>
</dbReference>
<keyword evidence="2" id="KW-0808">Transferase</keyword>
<organism evidence="2 3">
    <name type="scientific">Vogesella aquatica</name>
    <dbReference type="NCBI Taxonomy" id="2984206"/>
    <lineage>
        <taxon>Bacteria</taxon>
        <taxon>Pseudomonadati</taxon>
        <taxon>Pseudomonadota</taxon>
        <taxon>Betaproteobacteria</taxon>
        <taxon>Neisseriales</taxon>
        <taxon>Chromobacteriaceae</taxon>
        <taxon>Vogesella</taxon>
    </lineage>
</organism>
<dbReference type="EMBL" id="JAQQLF010000009">
    <property type="protein sequence ID" value="MDC7717274.1"/>
    <property type="molecule type" value="Genomic_DNA"/>
</dbReference>
<proteinExistence type="predicted"/>
<feature type="domain" description="GST N-terminal" evidence="1">
    <location>
        <begin position="4"/>
        <end position="85"/>
    </location>
</feature>
<dbReference type="PROSITE" id="PS50404">
    <property type="entry name" value="GST_NTER"/>
    <property type="match status" value="1"/>
</dbReference>
<dbReference type="CDD" id="cd00570">
    <property type="entry name" value="GST_N_family"/>
    <property type="match status" value="1"/>
</dbReference>
<evidence type="ECO:0000313" key="2">
    <source>
        <dbReference type="EMBL" id="MDC7717274.1"/>
    </source>
</evidence>
<comment type="caution">
    <text evidence="2">The sequence shown here is derived from an EMBL/GenBank/DDBJ whole genome shotgun (WGS) entry which is preliminary data.</text>
</comment>
<accession>A0ABT5J0B4</accession>